<organism evidence="7">
    <name type="scientific">sediment metagenome</name>
    <dbReference type="NCBI Taxonomy" id="749907"/>
    <lineage>
        <taxon>unclassified sequences</taxon>
        <taxon>metagenomes</taxon>
        <taxon>ecological metagenomes</taxon>
    </lineage>
</organism>
<name>D9PMY9_9ZZZZ</name>
<evidence type="ECO:0000256" key="3">
    <source>
        <dbReference type="ARBA" id="ARBA00022692"/>
    </source>
</evidence>
<comment type="caution">
    <text evidence="7">The sequence shown here is derived from an EMBL/GenBank/DDBJ whole genome shotgun (WGS) entry which is preliminary data.</text>
</comment>
<keyword evidence="5 6" id="KW-0472">Membrane</keyword>
<evidence type="ECO:0000313" key="7">
    <source>
        <dbReference type="EMBL" id="EFK95075.1"/>
    </source>
</evidence>
<dbReference type="Pfam" id="PF07963">
    <property type="entry name" value="N_methyl"/>
    <property type="match status" value="1"/>
</dbReference>
<evidence type="ECO:0000256" key="6">
    <source>
        <dbReference type="SAM" id="Phobius"/>
    </source>
</evidence>
<keyword evidence="4 6" id="KW-1133">Transmembrane helix</keyword>
<dbReference type="NCBIfam" id="TIGR02532">
    <property type="entry name" value="IV_pilin_GFxxxE"/>
    <property type="match status" value="1"/>
</dbReference>
<gene>
    <name evidence="7" type="ORF">LDC_2918</name>
</gene>
<dbReference type="SUPFAM" id="SSF54523">
    <property type="entry name" value="Pili subunits"/>
    <property type="match status" value="1"/>
</dbReference>
<comment type="subcellular location">
    <subcellularLocation>
        <location evidence="1">Membrane</location>
        <topology evidence="1">Single-pass membrane protein</topology>
    </subcellularLocation>
</comment>
<keyword evidence="3 6" id="KW-0812">Transmembrane</keyword>
<accession>D9PMY9</accession>
<evidence type="ECO:0000256" key="4">
    <source>
        <dbReference type="ARBA" id="ARBA00022989"/>
    </source>
</evidence>
<proteinExistence type="predicted"/>
<dbReference type="PROSITE" id="PS00409">
    <property type="entry name" value="PROKAR_NTER_METHYL"/>
    <property type="match status" value="1"/>
</dbReference>
<dbReference type="PANTHER" id="PTHR30093">
    <property type="entry name" value="GENERAL SECRETION PATHWAY PROTEIN G"/>
    <property type="match status" value="1"/>
</dbReference>
<dbReference type="GO" id="GO:0016020">
    <property type="term" value="C:membrane"/>
    <property type="evidence" value="ECO:0007669"/>
    <property type="project" value="UniProtKB-SubCell"/>
</dbReference>
<reference evidence="7" key="2">
    <citation type="journal article" date="2011" name="Microb. Ecol.">
        <title>Taxonomic and Functional Metagenomic Profiling of the Microbial Community in the Anoxic Sediment of a Sub-saline Shallow Lake (Laguna de Carrizo, Central Spain).</title>
        <authorList>
            <person name="Ferrer M."/>
            <person name="Guazzaroni M.E."/>
            <person name="Richter M."/>
            <person name="Garcia-Salamanca A."/>
            <person name="Yarza P."/>
            <person name="Suarez-Suarez A."/>
            <person name="Solano J."/>
            <person name="Alcaide M."/>
            <person name="van Dillewijn P."/>
            <person name="Molina-Henares M.A."/>
            <person name="Lopez-Cortes N."/>
            <person name="Al-Ramahi Y."/>
            <person name="Guerrero C."/>
            <person name="Acosta A."/>
            <person name="de Eugenio L.I."/>
            <person name="Martinez V."/>
            <person name="Marques S."/>
            <person name="Rojo F."/>
            <person name="Santero E."/>
            <person name="Genilloud O."/>
            <person name="Perez-Perez J."/>
            <person name="Rossello-Mora R."/>
            <person name="Ramos J.L."/>
        </authorList>
    </citation>
    <scope>NUCLEOTIDE SEQUENCE</scope>
</reference>
<evidence type="ECO:0000256" key="1">
    <source>
        <dbReference type="ARBA" id="ARBA00004167"/>
    </source>
</evidence>
<keyword evidence="2" id="KW-0488">Methylation</keyword>
<dbReference type="EMBL" id="ADZX01000899">
    <property type="protein sequence ID" value="EFK95075.1"/>
    <property type="molecule type" value="Genomic_DNA"/>
</dbReference>
<sequence length="192" mass="18979">MKIRNTKGFTLIELLIVVAIIGIIAAIAIPGLLRARMSGNEASAIGSLRSINSGQATYAASCAAGGFAQDLNDLVLAPVGSTAAFISPDLDPANNAAGGAIGALPNSSGKSGYDVGLQGSAAGVQVTLAANTCNNSGTAAWSGYYALAIPQQVGSTGQRSFGTDERGTVFQDTSGAAIAEGFAVGGTVTPVE</sequence>
<dbReference type="InterPro" id="IPR045584">
    <property type="entry name" value="Pilin-like"/>
</dbReference>
<dbReference type="AlphaFoldDB" id="D9PMY9"/>
<dbReference type="InterPro" id="IPR012902">
    <property type="entry name" value="N_methyl_site"/>
</dbReference>
<evidence type="ECO:0000256" key="5">
    <source>
        <dbReference type="ARBA" id="ARBA00023136"/>
    </source>
</evidence>
<dbReference type="Gene3D" id="3.30.700.10">
    <property type="entry name" value="Glycoprotein, Type 4 Pilin"/>
    <property type="match status" value="1"/>
</dbReference>
<feature type="transmembrane region" description="Helical" evidence="6">
    <location>
        <begin position="12"/>
        <end position="33"/>
    </location>
</feature>
<reference evidence="7" key="1">
    <citation type="submission" date="2010-07" db="EMBL/GenBank/DDBJ databases">
        <authorList>
            <consortium name="CONSOLIDER consortium CSD2007-00005"/>
            <person name="Guazzaroni M.-E."/>
            <person name="Richter M."/>
            <person name="Garcia-Salamanca A."/>
            <person name="Yarza P."/>
            <person name="Ferrer M."/>
        </authorList>
    </citation>
    <scope>NUCLEOTIDE SEQUENCE</scope>
</reference>
<dbReference type="PANTHER" id="PTHR30093:SF44">
    <property type="entry name" value="TYPE II SECRETION SYSTEM CORE PROTEIN G"/>
    <property type="match status" value="1"/>
</dbReference>
<evidence type="ECO:0000256" key="2">
    <source>
        <dbReference type="ARBA" id="ARBA00022481"/>
    </source>
</evidence>
<protein>
    <submittedName>
        <fullName evidence="7">Membrane or secreted protein containing Prepilin-type cleavage/methylation, N-terminal domain</fullName>
    </submittedName>
</protein>